<reference evidence="1 2" key="1">
    <citation type="submission" date="2019-06" db="EMBL/GenBank/DDBJ databases">
        <authorList>
            <person name="Mardanova A.M."/>
            <person name="Pudova D.S."/>
            <person name="Shagimardanova E.I."/>
            <person name="Gogoleva N.E."/>
            <person name="Lutfullin M.T."/>
            <person name="Hadieva G.F."/>
            <person name="Sharipova M.R."/>
        </authorList>
    </citation>
    <scope>NUCLEOTIDE SEQUENCE [LARGE SCALE GENOMIC DNA]</scope>
    <source>
        <strain evidence="1 2">MG-1</strain>
    </source>
</reference>
<dbReference type="Pfam" id="PF12028">
    <property type="entry name" value="DUF3515"/>
    <property type="match status" value="1"/>
</dbReference>
<gene>
    <name evidence="1" type="ORF">FHQ09_11135</name>
</gene>
<dbReference type="RefSeq" id="WP_139468830.1">
    <property type="nucleotide sequence ID" value="NZ_BMJG01000013.1"/>
</dbReference>
<proteinExistence type="predicted"/>
<protein>
    <submittedName>
        <fullName evidence="1">DUF3515 domain-containing protein</fullName>
    </submittedName>
</protein>
<evidence type="ECO:0000313" key="2">
    <source>
        <dbReference type="Proteomes" id="UP000314223"/>
    </source>
</evidence>
<comment type="caution">
    <text evidence="1">The sequence shown here is derived from an EMBL/GenBank/DDBJ whole genome shotgun (WGS) entry which is preliminary data.</text>
</comment>
<dbReference type="EMBL" id="VDMQ01000006">
    <property type="protein sequence ID" value="TNM54406.1"/>
    <property type="molecule type" value="Genomic_DNA"/>
</dbReference>
<accession>A0A5C4X192</accession>
<dbReference type="Proteomes" id="UP000314223">
    <property type="component" value="Unassembled WGS sequence"/>
</dbReference>
<organism evidence="1 2">
    <name type="scientific">Brevibacterium sediminis</name>
    <dbReference type="NCBI Taxonomy" id="1857024"/>
    <lineage>
        <taxon>Bacteria</taxon>
        <taxon>Bacillati</taxon>
        <taxon>Actinomycetota</taxon>
        <taxon>Actinomycetes</taxon>
        <taxon>Micrococcales</taxon>
        <taxon>Brevibacteriaceae</taxon>
        <taxon>Brevibacterium</taxon>
    </lineage>
</organism>
<dbReference type="AlphaFoldDB" id="A0A5C4X192"/>
<evidence type="ECO:0000313" key="1">
    <source>
        <dbReference type="EMBL" id="TNM54406.1"/>
    </source>
</evidence>
<dbReference type="InterPro" id="IPR021903">
    <property type="entry name" value="DUF3515"/>
</dbReference>
<sequence length="174" mass="18447">MRSRPASTRRNARPAHRRRSLTFVALATVLTGLAVTGCSRTVIVEPAKDAANPKCADILLTLPDEISGEKARTTSSQGTKAWGDPNVAVLRCGVTPPGPTTDQCVSVSGVDWISKPVEDDDSTWRFTSYGRTPAVEVLVNRKAESGNDVLAAISPTLSKFPPENECVGAEDIAG</sequence>
<name>A0A5C4X192_9MICO</name>